<evidence type="ECO:0000313" key="2">
    <source>
        <dbReference type="EMBL" id="EPX59812.1"/>
    </source>
</evidence>
<feature type="signal peptide" evidence="1">
    <location>
        <begin position="1"/>
        <end position="24"/>
    </location>
</feature>
<dbReference type="Proteomes" id="UP000011682">
    <property type="component" value="Unassembled WGS sequence"/>
</dbReference>
<comment type="caution">
    <text evidence="2">The sequence shown here is derived from an EMBL/GenBank/DDBJ whole genome shotgun (WGS) entry which is preliminary data.</text>
</comment>
<reference evidence="2" key="1">
    <citation type="submission" date="2013-05" db="EMBL/GenBank/DDBJ databases">
        <title>Genome assembly of Cystobacter fuscus DSM 2262.</title>
        <authorList>
            <person name="Sharma G."/>
            <person name="Khatri I."/>
            <person name="Kaur C."/>
            <person name="Mayilraj S."/>
            <person name="Subramanian S."/>
        </authorList>
    </citation>
    <scope>NUCLEOTIDE SEQUENCE [LARGE SCALE GENOMIC DNA]</scope>
    <source>
        <strain evidence="2">DSM 2262</strain>
    </source>
</reference>
<dbReference type="EMBL" id="ANAH02000015">
    <property type="protein sequence ID" value="EPX59812.1"/>
    <property type="molecule type" value="Genomic_DNA"/>
</dbReference>
<keyword evidence="1" id="KW-0732">Signal</keyword>
<organism evidence="2 3">
    <name type="scientific">Cystobacter fuscus (strain ATCC 25194 / DSM 2262 / NBRC 100088 / M29)</name>
    <dbReference type="NCBI Taxonomy" id="1242864"/>
    <lineage>
        <taxon>Bacteria</taxon>
        <taxon>Pseudomonadati</taxon>
        <taxon>Myxococcota</taxon>
        <taxon>Myxococcia</taxon>
        <taxon>Myxococcales</taxon>
        <taxon>Cystobacterineae</taxon>
        <taxon>Archangiaceae</taxon>
        <taxon>Cystobacter</taxon>
    </lineage>
</organism>
<dbReference type="RefSeq" id="WP_002629362.1">
    <property type="nucleotide sequence ID" value="NZ_ANAH02000015.1"/>
</dbReference>
<feature type="chain" id="PRO_5004554730" evidence="1">
    <location>
        <begin position="25"/>
        <end position="119"/>
    </location>
</feature>
<dbReference type="OrthoDB" id="5383348at2"/>
<sequence length="119" mass="12950">MNIKTLASAATLLCTLAPLTLASAQSGTSTYVFETVDSIEADVGVSTFKLTGIIRGEATPRTISFDTWMSSGNDQLAALLRSCERFALISMNKPGQYHLEVRHDPYSSFTLLGCKLTRR</sequence>
<gene>
    <name evidence="2" type="ORF">D187_002556</name>
</gene>
<dbReference type="AlphaFoldDB" id="S9PC00"/>
<accession>S9PC00</accession>
<evidence type="ECO:0000256" key="1">
    <source>
        <dbReference type="SAM" id="SignalP"/>
    </source>
</evidence>
<evidence type="ECO:0000313" key="3">
    <source>
        <dbReference type="Proteomes" id="UP000011682"/>
    </source>
</evidence>
<proteinExistence type="predicted"/>
<keyword evidence="3" id="KW-1185">Reference proteome</keyword>
<name>S9PC00_CYSF2</name>
<protein>
    <submittedName>
        <fullName evidence="2">Uncharacterized protein</fullName>
    </submittedName>
</protein>